<dbReference type="AlphaFoldDB" id="A0AAV4V0P1"/>
<organism evidence="1 2">
    <name type="scientific">Caerostris extrusa</name>
    <name type="common">Bark spider</name>
    <name type="synonym">Caerostris bankana</name>
    <dbReference type="NCBI Taxonomy" id="172846"/>
    <lineage>
        <taxon>Eukaryota</taxon>
        <taxon>Metazoa</taxon>
        <taxon>Ecdysozoa</taxon>
        <taxon>Arthropoda</taxon>
        <taxon>Chelicerata</taxon>
        <taxon>Arachnida</taxon>
        <taxon>Araneae</taxon>
        <taxon>Araneomorphae</taxon>
        <taxon>Entelegynae</taxon>
        <taxon>Araneoidea</taxon>
        <taxon>Araneidae</taxon>
        <taxon>Caerostris</taxon>
    </lineage>
</organism>
<sequence>MNTAHNQGKRYTFAVLTVWKDSELETMGQRINRAYNAHAHAFLFYESRTIDHKLLRRVSCATLDHLLKNRLTTTSQRRIQEPREFWPVKSKCYLLQL</sequence>
<dbReference type="Proteomes" id="UP001054945">
    <property type="component" value="Unassembled WGS sequence"/>
</dbReference>
<evidence type="ECO:0000313" key="2">
    <source>
        <dbReference type="Proteomes" id="UP001054945"/>
    </source>
</evidence>
<evidence type="ECO:0000313" key="1">
    <source>
        <dbReference type="EMBL" id="GIY63752.1"/>
    </source>
</evidence>
<gene>
    <name evidence="1" type="ORF">CEXT_306041</name>
</gene>
<dbReference type="EMBL" id="BPLR01013782">
    <property type="protein sequence ID" value="GIY63752.1"/>
    <property type="molecule type" value="Genomic_DNA"/>
</dbReference>
<reference evidence="1 2" key="1">
    <citation type="submission" date="2021-06" db="EMBL/GenBank/DDBJ databases">
        <title>Caerostris extrusa draft genome.</title>
        <authorList>
            <person name="Kono N."/>
            <person name="Arakawa K."/>
        </authorList>
    </citation>
    <scope>NUCLEOTIDE SEQUENCE [LARGE SCALE GENOMIC DNA]</scope>
</reference>
<comment type="caution">
    <text evidence="1">The sequence shown here is derived from an EMBL/GenBank/DDBJ whole genome shotgun (WGS) entry which is preliminary data.</text>
</comment>
<name>A0AAV4V0P1_CAEEX</name>
<protein>
    <submittedName>
        <fullName evidence="1">Uncharacterized protein</fullName>
    </submittedName>
</protein>
<keyword evidence="2" id="KW-1185">Reference proteome</keyword>
<accession>A0AAV4V0P1</accession>
<proteinExistence type="predicted"/>